<keyword evidence="5" id="KW-0539">Nucleus</keyword>
<dbReference type="EMBL" id="JBFOLK010000002">
    <property type="protein sequence ID" value="KAL2534153.1"/>
    <property type="molecule type" value="Genomic_DNA"/>
</dbReference>
<proteinExistence type="predicted"/>
<dbReference type="AlphaFoldDB" id="A0ABD1VC35"/>
<dbReference type="GO" id="GO:0003677">
    <property type="term" value="F:DNA binding"/>
    <property type="evidence" value="ECO:0007669"/>
    <property type="project" value="UniProtKB-KW"/>
</dbReference>
<name>A0ABD1VC35_9LAMI</name>
<organism evidence="7 8">
    <name type="scientific">Abeliophyllum distichum</name>
    <dbReference type="NCBI Taxonomy" id="126358"/>
    <lineage>
        <taxon>Eukaryota</taxon>
        <taxon>Viridiplantae</taxon>
        <taxon>Streptophyta</taxon>
        <taxon>Embryophyta</taxon>
        <taxon>Tracheophyta</taxon>
        <taxon>Spermatophyta</taxon>
        <taxon>Magnoliopsida</taxon>
        <taxon>eudicotyledons</taxon>
        <taxon>Gunneridae</taxon>
        <taxon>Pentapetalae</taxon>
        <taxon>asterids</taxon>
        <taxon>lamiids</taxon>
        <taxon>Lamiales</taxon>
        <taxon>Oleaceae</taxon>
        <taxon>Forsythieae</taxon>
        <taxon>Abeliophyllum</taxon>
    </lineage>
</organism>
<dbReference type="PANTHER" id="PTHR34269">
    <property type="entry name" value="TRANSCRIPTION FACTOR B3-DOMAIN FAMILY-RELATED"/>
    <property type="match status" value="1"/>
</dbReference>
<dbReference type="InterPro" id="IPR003340">
    <property type="entry name" value="B3_DNA-bd"/>
</dbReference>
<evidence type="ECO:0000256" key="2">
    <source>
        <dbReference type="ARBA" id="ARBA00023015"/>
    </source>
</evidence>
<accession>A0ABD1VC35</accession>
<keyword evidence="2" id="KW-0805">Transcription regulation</keyword>
<protein>
    <submittedName>
        <fullName evidence="7">B3 domain-containing protein</fullName>
    </submittedName>
</protein>
<dbReference type="Gene3D" id="2.40.330.10">
    <property type="entry name" value="DNA-binding pseudobarrel domain"/>
    <property type="match status" value="1"/>
</dbReference>
<keyword evidence="4" id="KW-0804">Transcription</keyword>
<reference evidence="8" key="1">
    <citation type="submission" date="2024-07" db="EMBL/GenBank/DDBJ databases">
        <title>Two chromosome-level genome assemblies of Korean endemic species Abeliophyllum distichum and Forsythia ovata (Oleaceae).</title>
        <authorList>
            <person name="Jang H."/>
        </authorList>
    </citation>
    <scope>NUCLEOTIDE SEQUENCE [LARGE SCALE GENOMIC DNA]</scope>
</reference>
<dbReference type="InterPro" id="IPR051442">
    <property type="entry name" value="B3_domain"/>
</dbReference>
<evidence type="ECO:0000256" key="5">
    <source>
        <dbReference type="ARBA" id="ARBA00023242"/>
    </source>
</evidence>
<dbReference type="SUPFAM" id="SSF101936">
    <property type="entry name" value="DNA-binding pseudobarrel domain"/>
    <property type="match status" value="1"/>
</dbReference>
<keyword evidence="8" id="KW-1185">Reference proteome</keyword>
<evidence type="ECO:0000256" key="6">
    <source>
        <dbReference type="SAM" id="MobiDB-lite"/>
    </source>
</evidence>
<dbReference type="Proteomes" id="UP001604336">
    <property type="component" value="Unassembled WGS sequence"/>
</dbReference>
<dbReference type="PANTHER" id="PTHR34269:SF11">
    <property type="entry name" value="B3 DOMAIN PROTEIN"/>
    <property type="match status" value="1"/>
</dbReference>
<dbReference type="InterPro" id="IPR015300">
    <property type="entry name" value="DNA-bd_pseudobarrel_sf"/>
</dbReference>
<keyword evidence="3" id="KW-0238">DNA-binding</keyword>
<comment type="subcellular location">
    <subcellularLocation>
        <location evidence="1">Nucleus</location>
    </subcellularLocation>
</comment>
<feature type="compositionally biased region" description="Low complexity" evidence="6">
    <location>
        <begin position="15"/>
        <end position="25"/>
    </location>
</feature>
<evidence type="ECO:0000256" key="3">
    <source>
        <dbReference type="ARBA" id="ARBA00023125"/>
    </source>
</evidence>
<dbReference type="GO" id="GO:0005634">
    <property type="term" value="C:nucleus"/>
    <property type="evidence" value="ECO:0007669"/>
    <property type="project" value="UniProtKB-SubCell"/>
</dbReference>
<comment type="caution">
    <text evidence="7">The sequence shown here is derived from an EMBL/GenBank/DDBJ whole genome shotgun (WGS) entry which is preliminary data.</text>
</comment>
<evidence type="ECO:0000256" key="4">
    <source>
        <dbReference type="ARBA" id="ARBA00023163"/>
    </source>
</evidence>
<evidence type="ECO:0000256" key="1">
    <source>
        <dbReference type="ARBA" id="ARBA00004123"/>
    </source>
</evidence>
<feature type="region of interest" description="Disordered" evidence="6">
    <location>
        <begin position="1"/>
        <end position="30"/>
    </location>
</feature>
<sequence length="339" mass="38628">MITNNVNLPSGDEFSASPLPSSSSSVTNHCACEKDSPSQTIKIFGVTIAVSNKKEKEHNLEINQNDCTGTNLLVSNRKRKAIEFHDYFSRENNTTNIVASSSRVQEFNTDQTSLDVELRLGSPSIIRRRITGPQDPIIMGVEFVPYYTTNIVASSSRVQEFNSDQTSLDLQLRLGSSSIIRRRIMGTQDPIIMGGEIVPYVQPRNQIIMEAEIIQQVRAQAEDLDHWRIKKVLKKSDVDGSSRLLIGRRQVLTHITPFFTNNPSEFCQDKEGMRVTVFDVDTLTEHMLTLKKWKTNSFVLLNNWKKNFVSRRQLEKNDEVGLRWDVNASRLEFAVLERH</sequence>
<evidence type="ECO:0000313" key="7">
    <source>
        <dbReference type="EMBL" id="KAL2534153.1"/>
    </source>
</evidence>
<dbReference type="CDD" id="cd10017">
    <property type="entry name" value="B3_DNA"/>
    <property type="match status" value="1"/>
</dbReference>
<evidence type="ECO:0000313" key="8">
    <source>
        <dbReference type="Proteomes" id="UP001604336"/>
    </source>
</evidence>
<gene>
    <name evidence="7" type="ORF">Adt_07504</name>
</gene>